<dbReference type="InterPro" id="IPR024079">
    <property type="entry name" value="MetalloPept_cat_dom_sf"/>
</dbReference>
<gene>
    <name evidence="11" type="ORF">RRG08_065459</name>
</gene>
<dbReference type="InterPro" id="IPR031569">
    <property type="entry name" value="ApeC"/>
</dbReference>
<dbReference type="Pfam" id="PF00051">
    <property type="entry name" value="Kringle"/>
    <property type="match status" value="1"/>
</dbReference>
<dbReference type="InterPro" id="IPR016187">
    <property type="entry name" value="CTDL_fold"/>
</dbReference>
<evidence type="ECO:0000256" key="3">
    <source>
        <dbReference type="ARBA" id="ARBA00023157"/>
    </source>
</evidence>
<dbReference type="SUPFAM" id="SSF57535">
    <property type="entry name" value="Complement control module/SCR domain"/>
    <property type="match status" value="2"/>
</dbReference>
<dbReference type="PROSITE" id="PS01180">
    <property type="entry name" value="CUB"/>
    <property type="match status" value="1"/>
</dbReference>
<evidence type="ECO:0000259" key="8">
    <source>
        <dbReference type="PROSITE" id="PS50041"/>
    </source>
</evidence>
<evidence type="ECO:0000256" key="5">
    <source>
        <dbReference type="PROSITE-ProRule" id="PRU00302"/>
    </source>
</evidence>
<feature type="domain" description="C-type lectin" evidence="8">
    <location>
        <begin position="888"/>
        <end position="1012"/>
    </location>
</feature>
<keyword evidence="12" id="KW-1185">Reference proteome</keyword>
<evidence type="ECO:0000259" key="10">
    <source>
        <dbReference type="PROSITE" id="PS50923"/>
    </source>
</evidence>
<dbReference type="SMART" id="SM00130">
    <property type="entry name" value="KR"/>
    <property type="match status" value="1"/>
</dbReference>
<accession>A0AAE1CWY7</accession>
<dbReference type="GO" id="GO:0008237">
    <property type="term" value="F:metallopeptidase activity"/>
    <property type="evidence" value="ECO:0007669"/>
    <property type="project" value="InterPro"/>
</dbReference>
<feature type="domain" description="CUB" evidence="7">
    <location>
        <begin position="450"/>
        <end position="569"/>
    </location>
</feature>
<evidence type="ECO:0000313" key="11">
    <source>
        <dbReference type="EMBL" id="KAK3741887.1"/>
    </source>
</evidence>
<dbReference type="AlphaFoldDB" id="A0AAE1CWY7"/>
<dbReference type="InterPro" id="IPR000859">
    <property type="entry name" value="CUB_dom"/>
</dbReference>
<feature type="domain" description="Sushi" evidence="10">
    <location>
        <begin position="700"/>
        <end position="761"/>
    </location>
</feature>
<comment type="caution">
    <text evidence="4">Lacks conserved residue(s) required for the propagation of feature annotation.</text>
</comment>
<dbReference type="InterPro" id="IPR038178">
    <property type="entry name" value="Kringle_sf"/>
</dbReference>
<dbReference type="InterPro" id="IPR000001">
    <property type="entry name" value="Kringle"/>
</dbReference>
<feature type="signal peptide" evidence="6">
    <location>
        <begin position="1"/>
        <end position="23"/>
    </location>
</feature>
<evidence type="ECO:0000256" key="1">
    <source>
        <dbReference type="ARBA" id="ARBA00022572"/>
    </source>
</evidence>
<sequence>MHGAMLLHVISLLTLILLLPAHGIAFRTPSETNGYGEVNDDSNMEHHMIRERVKRRSRNCSIDPSIPDPSLFGLEKMRYWAEEVMTRSLHRIKVTLGGKPPVYKCVKAGPWPRGIIPYKFNSALKRNQKIGVKNVLRTIEAFTCLKFVAYMDKKRQTANERFCLRHSRYVVFSEINGRVERVQYRMRRPVHADLEVSHSRYYQMKALSEANECYGRKKCKRLKINCENHGYLTLVNGRCACVCPSGLDPSTGCTSVFTSDMTQKEFYPSGSYALPLVNSLADCPNQEFYKRSIQLYIDPKSRYMAKSNQTLELFYCVHTREGEPRIKWPLGSYCIFRTLQRCPRADFRQFRTAYMYDVDKTKTKPLYFCCKRSGFAEDEMVLPFKFPFTLIQNTGGRCRPVKGMYLERKQIPYQVEIKTEVEGKKSSHYTLKHRKKTINLCSYRPAFTDCGGVFNLNRQSSSYSFIFSNNREIVQCTWLFNATETYLSRLVLDIDNVAIEHVSDKRKCTQYSRHVNELEVRYQQVGEPGISVCGTSFPKSFKSQYSTLLLRLITVGRQWANFTATVRAIEPEDMCYSLVDNGFTYVGEVNFTRDFEPCLPWSEMTHCPVHMFKLGLFNTVLDGNKCRNPTFDVYVQPWCYTDKKDCKWNYCDVCLNGRTYDTRLDCYKTDSVVDCPIYGCAKTCSHVLPKEDANRRIGQITCGRPTDTFVGTEPIADSLPPNIFYAGESITYVCQSQSTLRHARFCLTNGQWSPMGSICFDDTAYCTDMWFRCAELIEKHPSFCRIFREMASFMCRFTCGKCGKETTPQCAVKRGGRLAILRKKQGLAAGDRVYRGTSVSYRCLLTRSDRYLPDSGNEVRACLASGIWSGSRLTCRNVCPRSWKYNPKNRMCYRKFNTRRNYFKALQKCSTFEKAQLISLKSRDEWRFIQDFKNGDQIWIGLDRLLPVTNSDPEKNDDPGWFWRPDGSRPLFANWLSGHPLPKSTNKHCVVMGGRGWWRSLQCVDGFRFVCQTPVRRAKQFS</sequence>
<keyword evidence="1 4" id="KW-0420">Kringle</keyword>
<dbReference type="InterPro" id="IPR050801">
    <property type="entry name" value="Ca-Dep_Lectins_ImmuneDev"/>
</dbReference>
<dbReference type="SUPFAM" id="SSF56436">
    <property type="entry name" value="C-type lectin-like"/>
    <property type="match status" value="1"/>
</dbReference>
<dbReference type="PANTHER" id="PTHR22801:SF63">
    <property type="entry name" value="C-TYPE LECTIN DOMAIN-CONTAINING PROTEIN"/>
    <property type="match status" value="1"/>
</dbReference>
<dbReference type="InterPro" id="IPR018378">
    <property type="entry name" value="C-type_lectin_CS"/>
</dbReference>
<keyword evidence="2 6" id="KW-0732">Signal</keyword>
<dbReference type="InterPro" id="IPR035976">
    <property type="entry name" value="Sushi/SCR/CCP_sf"/>
</dbReference>
<dbReference type="EMBL" id="JAWDGP010006385">
    <property type="protein sequence ID" value="KAK3741887.1"/>
    <property type="molecule type" value="Genomic_DNA"/>
</dbReference>
<dbReference type="SUPFAM" id="SSF57440">
    <property type="entry name" value="Kringle-like"/>
    <property type="match status" value="1"/>
</dbReference>
<dbReference type="PANTHER" id="PTHR22801">
    <property type="entry name" value="LITHOSTATHINE"/>
    <property type="match status" value="1"/>
</dbReference>
<evidence type="ECO:0000256" key="6">
    <source>
        <dbReference type="SAM" id="SignalP"/>
    </source>
</evidence>
<proteinExistence type="predicted"/>
<dbReference type="PROSITE" id="PS50070">
    <property type="entry name" value="KRINGLE_2"/>
    <property type="match status" value="1"/>
</dbReference>
<protein>
    <submittedName>
        <fullName evidence="11">Uncharacterized protein</fullName>
    </submittedName>
</protein>
<reference evidence="11" key="1">
    <citation type="journal article" date="2023" name="G3 (Bethesda)">
        <title>A reference genome for the long-term kleptoplast-retaining sea slug Elysia crispata morphotype clarki.</title>
        <authorList>
            <person name="Eastman K.E."/>
            <person name="Pendleton A.L."/>
            <person name="Shaikh M.A."/>
            <person name="Suttiyut T."/>
            <person name="Ogas R."/>
            <person name="Tomko P."/>
            <person name="Gavelis G."/>
            <person name="Widhalm J.R."/>
            <person name="Wisecaver J.H."/>
        </authorList>
    </citation>
    <scope>NUCLEOTIDE SEQUENCE</scope>
    <source>
        <strain evidence="11">ECLA1</strain>
    </source>
</reference>
<feature type="chain" id="PRO_5042180105" evidence="6">
    <location>
        <begin position="24"/>
        <end position="1022"/>
    </location>
</feature>
<evidence type="ECO:0000259" key="9">
    <source>
        <dbReference type="PROSITE" id="PS50070"/>
    </source>
</evidence>
<dbReference type="CDD" id="cd00037">
    <property type="entry name" value="CLECT"/>
    <property type="match status" value="1"/>
</dbReference>
<evidence type="ECO:0000256" key="2">
    <source>
        <dbReference type="ARBA" id="ARBA00022729"/>
    </source>
</evidence>
<dbReference type="PROSITE" id="PS50923">
    <property type="entry name" value="SUSHI"/>
    <property type="match status" value="1"/>
</dbReference>
<name>A0AAE1CWY7_9GAST</name>
<dbReference type="SMART" id="SM00034">
    <property type="entry name" value="CLECT"/>
    <property type="match status" value="1"/>
</dbReference>
<dbReference type="PROSITE" id="PS00615">
    <property type="entry name" value="C_TYPE_LECTIN_1"/>
    <property type="match status" value="1"/>
</dbReference>
<dbReference type="InterPro" id="IPR001304">
    <property type="entry name" value="C-type_lectin-like"/>
</dbReference>
<dbReference type="Gene3D" id="3.40.390.10">
    <property type="entry name" value="Collagenase (Catalytic Domain)"/>
    <property type="match status" value="1"/>
</dbReference>
<dbReference type="Proteomes" id="UP001283361">
    <property type="component" value="Unassembled WGS sequence"/>
</dbReference>
<dbReference type="PROSITE" id="PS50041">
    <property type="entry name" value="C_TYPE_LECTIN_2"/>
    <property type="match status" value="1"/>
</dbReference>
<dbReference type="InterPro" id="IPR016186">
    <property type="entry name" value="C-type_lectin-like/link_sf"/>
</dbReference>
<dbReference type="Gene3D" id="3.10.100.10">
    <property type="entry name" value="Mannose-Binding Protein A, subunit A"/>
    <property type="match status" value="1"/>
</dbReference>
<keyword evidence="3" id="KW-1015">Disulfide bond</keyword>
<comment type="caution">
    <text evidence="11">The sequence shown here is derived from an EMBL/GenBank/DDBJ whole genome shotgun (WGS) entry which is preliminary data.</text>
</comment>
<keyword evidence="5" id="KW-0768">Sushi</keyword>
<dbReference type="InterPro" id="IPR000436">
    <property type="entry name" value="Sushi_SCR_CCP_dom"/>
</dbReference>
<dbReference type="Pfam" id="PF16977">
    <property type="entry name" value="ApeC"/>
    <property type="match status" value="1"/>
</dbReference>
<evidence type="ECO:0000259" key="7">
    <source>
        <dbReference type="PROSITE" id="PS01180"/>
    </source>
</evidence>
<organism evidence="11 12">
    <name type="scientific">Elysia crispata</name>
    <name type="common">lettuce slug</name>
    <dbReference type="NCBI Taxonomy" id="231223"/>
    <lineage>
        <taxon>Eukaryota</taxon>
        <taxon>Metazoa</taxon>
        <taxon>Spiralia</taxon>
        <taxon>Lophotrochozoa</taxon>
        <taxon>Mollusca</taxon>
        <taxon>Gastropoda</taxon>
        <taxon>Heterobranchia</taxon>
        <taxon>Euthyneura</taxon>
        <taxon>Panpulmonata</taxon>
        <taxon>Sacoglossa</taxon>
        <taxon>Placobranchoidea</taxon>
        <taxon>Plakobranchidae</taxon>
        <taxon>Elysia</taxon>
    </lineage>
</organism>
<feature type="domain" description="Kringle" evidence="9">
    <location>
        <begin position="576"/>
        <end position="653"/>
    </location>
</feature>
<dbReference type="InterPro" id="IPR013806">
    <property type="entry name" value="Kringle-like"/>
</dbReference>
<evidence type="ECO:0000313" key="12">
    <source>
        <dbReference type="Proteomes" id="UP001283361"/>
    </source>
</evidence>
<evidence type="ECO:0000256" key="4">
    <source>
        <dbReference type="PROSITE-ProRule" id="PRU00121"/>
    </source>
</evidence>
<dbReference type="Gene3D" id="2.40.20.10">
    <property type="entry name" value="Plasminogen Kringle 4"/>
    <property type="match status" value="1"/>
</dbReference>